<dbReference type="GO" id="GO:0005794">
    <property type="term" value="C:Golgi apparatus"/>
    <property type="evidence" value="ECO:0007669"/>
    <property type="project" value="TreeGrafter"/>
</dbReference>
<dbReference type="PANTHER" id="PTHR34009">
    <property type="entry name" value="PROTEIN STAR"/>
    <property type="match status" value="1"/>
</dbReference>
<dbReference type="Pfam" id="PF05050">
    <property type="entry name" value="Methyltransf_21"/>
    <property type="match status" value="1"/>
</dbReference>
<keyword evidence="1" id="KW-1133">Transmembrane helix</keyword>
<dbReference type="InterPro" id="IPR029063">
    <property type="entry name" value="SAM-dependent_MTases_sf"/>
</dbReference>
<dbReference type="EMBL" id="OA883034">
    <property type="protein sequence ID" value="CAD7277748.1"/>
    <property type="molecule type" value="Genomic_DNA"/>
</dbReference>
<dbReference type="PANTHER" id="PTHR34009:SF2">
    <property type="entry name" value="PROTEIN STAR"/>
    <property type="match status" value="1"/>
</dbReference>
<dbReference type="GO" id="GO:0006888">
    <property type="term" value="P:endoplasmic reticulum to Golgi vesicle-mediated transport"/>
    <property type="evidence" value="ECO:0007669"/>
    <property type="project" value="TreeGrafter"/>
</dbReference>
<evidence type="ECO:0000313" key="3">
    <source>
        <dbReference type="EMBL" id="CAD7277748.1"/>
    </source>
</evidence>
<keyword evidence="4" id="KW-1185">Reference proteome</keyword>
<gene>
    <name evidence="3" type="ORF">NMOB1V02_LOCUS5472</name>
</gene>
<dbReference type="SUPFAM" id="SSF53335">
    <property type="entry name" value="S-adenosyl-L-methionine-dependent methyltransferases"/>
    <property type="match status" value="1"/>
</dbReference>
<keyword evidence="1" id="KW-0812">Transmembrane</keyword>
<dbReference type="GO" id="GO:0005886">
    <property type="term" value="C:plasma membrane"/>
    <property type="evidence" value="ECO:0007669"/>
    <property type="project" value="TreeGrafter"/>
</dbReference>
<dbReference type="InterPro" id="IPR006342">
    <property type="entry name" value="FkbM_mtfrase"/>
</dbReference>
<name>A0A7R9GE51_9CRUS</name>
<dbReference type="InterPro" id="IPR053202">
    <property type="entry name" value="EGF_Rcpt_Signaling_Reg"/>
</dbReference>
<keyword evidence="1" id="KW-0472">Membrane</keyword>
<dbReference type="GO" id="GO:0016197">
    <property type="term" value="P:endosomal transport"/>
    <property type="evidence" value="ECO:0007669"/>
    <property type="project" value="TreeGrafter"/>
</dbReference>
<evidence type="ECO:0000313" key="4">
    <source>
        <dbReference type="Proteomes" id="UP000678499"/>
    </source>
</evidence>
<feature type="domain" description="Methyltransferase FkbM" evidence="2">
    <location>
        <begin position="70"/>
        <end position="198"/>
    </location>
</feature>
<dbReference type="OrthoDB" id="6357215at2759"/>
<sequence>MRLSCYLRFSATFCLLATCLFLFILVNGPSLRVYMPTMESVDGLAELLRCEKMRDNRDGHFGSRVLTTVNKDRSEGQSAAILKHLSGKARMLVSRGKEDWMKGSSAIDGYHTVALENQTYIEVQCYPLMSILRAAGLTNLDVLCLDVQGAELDILKSLSWDQVNITLLVLEDDHVDMNKRIQKHNDTTSYLQSFGYKFVDRVAQDYFYLKKN</sequence>
<evidence type="ECO:0000259" key="2">
    <source>
        <dbReference type="Pfam" id="PF05050"/>
    </source>
</evidence>
<dbReference type="AlphaFoldDB" id="A0A7R9GE51"/>
<accession>A0A7R9GE51</accession>
<reference evidence="3" key="1">
    <citation type="submission" date="2020-11" db="EMBL/GenBank/DDBJ databases">
        <authorList>
            <person name="Tran Van P."/>
        </authorList>
    </citation>
    <scope>NUCLEOTIDE SEQUENCE</scope>
</reference>
<proteinExistence type="predicted"/>
<dbReference type="Proteomes" id="UP000678499">
    <property type="component" value="Unassembled WGS sequence"/>
</dbReference>
<feature type="transmembrane region" description="Helical" evidence="1">
    <location>
        <begin position="6"/>
        <end position="26"/>
    </location>
</feature>
<evidence type="ECO:0000256" key="1">
    <source>
        <dbReference type="SAM" id="Phobius"/>
    </source>
</evidence>
<dbReference type="Gene3D" id="3.40.50.150">
    <property type="entry name" value="Vaccinia Virus protein VP39"/>
    <property type="match status" value="1"/>
</dbReference>
<organism evidence="3">
    <name type="scientific">Notodromas monacha</name>
    <dbReference type="NCBI Taxonomy" id="399045"/>
    <lineage>
        <taxon>Eukaryota</taxon>
        <taxon>Metazoa</taxon>
        <taxon>Ecdysozoa</taxon>
        <taxon>Arthropoda</taxon>
        <taxon>Crustacea</taxon>
        <taxon>Oligostraca</taxon>
        <taxon>Ostracoda</taxon>
        <taxon>Podocopa</taxon>
        <taxon>Podocopida</taxon>
        <taxon>Cypridocopina</taxon>
        <taxon>Cypridoidea</taxon>
        <taxon>Cyprididae</taxon>
        <taxon>Notodromas</taxon>
    </lineage>
</organism>
<dbReference type="GO" id="GO:0031902">
    <property type="term" value="C:late endosome membrane"/>
    <property type="evidence" value="ECO:0007669"/>
    <property type="project" value="TreeGrafter"/>
</dbReference>
<protein>
    <recommendedName>
        <fullName evidence="2">Methyltransferase FkbM domain-containing protein</fullName>
    </recommendedName>
</protein>
<dbReference type="GO" id="GO:0005789">
    <property type="term" value="C:endoplasmic reticulum membrane"/>
    <property type="evidence" value="ECO:0007669"/>
    <property type="project" value="TreeGrafter"/>
</dbReference>
<dbReference type="EMBL" id="CAJPEX010000997">
    <property type="protein sequence ID" value="CAG0917900.1"/>
    <property type="molecule type" value="Genomic_DNA"/>
</dbReference>